<sequence>MDELRSMAVFATVIEKGSMNSAAATLGMTPSAVSQHVRRLEQLHGVVLLHRTTRKLSLTEAGSLFYQGCAQMLAAARQAESQLAAMREAPSGELRISAPSGFAGGVLGEALAPLLAANPGLSLQLFFHDELVDLTDLRIDLALRAGNLPDSTQVARYLCDWPLLLCAAPAYLAAAGEPQQPAELARHAMIGVNPRGGAQFPLQLTRGEEVQRLTLPARIASNSMLSARAFALAGMGIALQPEPEIRRELAAGLLQQLLPEWRAPALPIYLVTPRRDAQPAKVRHALAALQVALGKRAD</sequence>
<keyword evidence="7" id="KW-1185">Reference proteome</keyword>
<dbReference type="SUPFAM" id="SSF46785">
    <property type="entry name" value="Winged helix' DNA-binding domain"/>
    <property type="match status" value="1"/>
</dbReference>
<evidence type="ECO:0000313" key="7">
    <source>
        <dbReference type="Proteomes" id="UP001433638"/>
    </source>
</evidence>
<evidence type="ECO:0000256" key="4">
    <source>
        <dbReference type="ARBA" id="ARBA00023163"/>
    </source>
</evidence>
<dbReference type="Pfam" id="PF03466">
    <property type="entry name" value="LysR_substrate"/>
    <property type="match status" value="1"/>
</dbReference>
<dbReference type="Gene3D" id="3.40.190.290">
    <property type="match status" value="1"/>
</dbReference>
<dbReference type="Proteomes" id="UP001433638">
    <property type="component" value="Unassembled WGS sequence"/>
</dbReference>
<name>A0ABV1M9N0_9NEIS</name>
<dbReference type="EMBL" id="JBEFLD010000011">
    <property type="protein sequence ID" value="MEQ6292440.1"/>
    <property type="molecule type" value="Genomic_DNA"/>
</dbReference>
<comment type="caution">
    <text evidence="6">The sequence shown here is derived from an EMBL/GenBank/DDBJ whole genome shotgun (WGS) entry which is preliminary data.</text>
</comment>
<dbReference type="InterPro" id="IPR005119">
    <property type="entry name" value="LysR_subst-bd"/>
</dbReference>
<dbReference type="InterPro" id="IPR036390">
    <property type="entry name" value="WH_DNA-bd_sf"/>
</dbReference>
<comment type="similarity">
    <text evidence="1">Belongs to the LysR transcriptional regulatory family.</text>
</comment>
<dbReference type="InterPro" id="IPR058163">
    <property type="entry name" value="LysR-type_TF_proteobact-type"/>
</dbReference>
<accession>A0ABV1M9N0</accession>
<protein>
    <submittedName>
        <fullName evidence="6">LysR substrate-binding domain-containing protein</fullName>
    </submittedName>
</protein>
<evidence type="ECO:0000256" key="2">
    <source>
        <dbReference type="ARBA" id="ARBA00023015"/>
    </source>
</evidence>
<dbReference type="PANTHER" id="PTHR30537">
    <property type="entry name" value="HTH-TYPE TRANSCRIPTIONAL REGULATOR"/>
    <property type="match status" value="1"/>
</dbReference>
<dbReference type="PANTHER" id="PTHR30537:SF30">
    <property type="entry name" value="TRANSCRIPTIONAL REGULATOR-RELATED"/>
    <property type="match status" value="1"/>
</dbReference>
<dbReference type="SUPFAM" id="SSF53850">
    <property type="entry name" value="Periplasmic binding protein-like II"/>
    <property type="match status" value="1"/>
</dbReference>
<dbReference type="PROSITE" id="PS50931">
    <property type="entry name" value="HTH_LYSR"/>
    <property type="match status" value="1"/>
</dbReference>
<gene>
    <name evidence="6" type="ORF">ABNW52_17650</name>
</gene>
<evidence type="ECO:0000256" key="3">
    <source>
        <dbReference type="ARBA" id="ARBA00023125"/>
    </source>
</evidence>
<dbReference type="InterPro" id="IPR036388">
    <property type="entry name" value="WH-like_DNA-bd_sf"/>
</dbReference>
<organism evidence="6 7">
    <name type="scientific">Vogesella oryzagri</name>
    <dbReference type="NCBI Taxonomy" id="3160864"/>
    <lineage>
        <taxon>Bacteria</taxon>
        <taxon>Pseudomonadati</taxon>
        <taxon>Pseudomonadota</taxon>
        <taxon>Betaproteobacteria</taxon>
        <taxon>Neisseriales</taxon>
        <taxon>Chromobacteriaceae</taxon>
        <taxon>Vogesella</taxon>
    </lineage>
</organism>
<proteinExistence type="inferred from homology"/>
<reference evidence="6" key="1">
    <citation type="submission" date="2024-06" db="EMBL/GenBank/DDBJ databases">
        <title>Genome sequence of Vogesella sp. MAHUQ-64.</title>
        <authorList>
            <person name="Huq M.A."/>
        </authorList>
    </citation>
    <scope>NUCLEOTIDE SEQUENCE</scope>
    <source>
        <strain evidence="6">MAHUQ-64</strain>
    </source>
</reference>
<evidence type="ECO:0000259" key="5">
    <source>
        <dbReference type="PROSITE" id="PS50931"/>
    </source>
</evidence>
<dbReference type="Pfam" id="PF00126">
    <property type="entry name" value="HTH_1"/>
    <property type="match status" value="1"/>
</dbReference>
<dbReference type="Gene3D" id="1.10.10.10">
    <property type="entry name" value="Winged helix-like DNA-binding domain superfamily/Winged helix DNA-binding domain"/>
    <property type="match status" value="1"/>
</dbReference>
<dbReference type="InterPro" id="IPR000847">
    <property type="entry name" value="LysR_HTH_N"/>
</dbReference>
<keyword evidence="4" id="KW-0804">Transcription</keyword>
<keyword evidence="3" id="KW-0238">DNA-binding</keyword>
<evidence type="ECO:0000256" key="1">
    <source>
        <dbReference type="ARBA" id="ARBA00009437"/>
    </source>
</evidence>
<dbReference type="CDD" id="cd08422">
    <property type="entry name" value="PBP2_CrgA_like"/>
    <property type="match status" value="1"/>
</dbReference>
<keyword evidence="2" id="KW-0805">Transcription regulation</keyword>
<evidence type="ECO:0000313" key="6">
    <source>
        <dbReference type="EMBL" id="MEQ6292440.1"/>
    </source>
</evidence>
<feature type="domain" description="HTH lysR-type" evidence="5">
    <location>
        <begin position="1"/>
        <end position="59"/>
    </location>
</feature>
<dbReference type="RefSeq" id="WP_349590731.1">
    <property type="nucleotide sequence ID" value="NZ_JBEFLD010000011.1"/>
</dbReference>